<dbReference type="InterPro" id="IPR036768">
    <property type="entry name" value="PolIII_chi_sf"/>
</dbReference>
<evidence type="ECO:0000313" key="2">
    <source>
        <dbReference type="Proteomes" id="UP000253628"/>
    </source>
</evidence>
<dbReference type="OrthoDB" id="5297568at2"/>
<dbReference type="SUPFAM" id="SSF102400">
    <property type="entry name" value="DNA polymerase III chi subunit"/>
    <property type="match status" value="1"/>
</dbReference>
<keyword evidence="2" id="KW-1185">Reference proteome</keyword>
<proteinExistence type="predicted"/>
<organism evidence="1 2">
    <name type="scientific">Eoetvoesiella caeni</name>
    <dbReference type="NCBI Taxonomy" id="645616"/>
    <lineage>
        <taxon>Bacteria</taxon>
        <taxon>Pseudomonadati</taxon>
        <taxon>Pseudomonadota</taxon>
        <taxon>Betaproteobacteria</taxon>
        <taxon>Burkholderiales</taxon>
        <taxon>Alcaligenaceae</taxon>
        <taxon>Eoetvoesiella</taxon>
    </lineage>
</organism>
<name>A0A366HKI6_9BURK</name>
<dbReference type="Proteomes" id="UP000253628">
    <property type="component" value="Unassembled WGS sequence"/>
</dbReference>
<dbReference type="RefSeq" id="WP_113931878.1">
    <property type="nucleotide sequence ID" value="NZ_JACCEU010000001.1"/>
</dbReference>
<accession>A0A366HKI6</accession>
<dbReference type="PANTHER" id="PTHR38767">
    <property type="entry name" value="DNA POLYMERASE III SUBUNIT CHI"/>
    <property type="match status" value="1"/>
</dbReference>
<dbReference type="Gene3D" id="3.40.50.10110">
    <property type="entry name" value="DNA polymerase III subunit chi"/>
    <property type="match status" value="1"/>
</dbReference>
<protein>
    <submittedName>
        <fullName evidence="1">DNA polymerase III chi subunit</fullName>
    </submittedName>
</protein>
<comment type="caution">
    <text evidence="1">The sequence shown here is derived from an EMBL/GenBank/DDBJ whole genome shotgun (WGS) entry which is preliminary data.</text>
</comment>
<dbReference type="EMBL" id="QNRQ01000001">
    <property type="protein sequence ID" value="RBP43443.1"/>
    <property type="molecule type" value="Genomic_DNA"/>
</dbReference>
<dbReference type="AlphaFoldDB" id="A0A366HKI6"/>
<dbReference type="GO" id="GO:0003887">
    <property type="term" value="F:DNA-directed DNA polymerase activity"/>
    <property type="evidence" value="ECO:0007669"/>
    <property type="project" value="InterPro"/>
</dbReference>
<dbReference type="InterPro" id="IPR007459">
    <property type="entry name" value="DNA_pol3_chi"/>
</dbReference>
<dbReference type="GO" id="GO:0006260">
    <property type="term" value="P:DNA replication"/>
    <property type="evidence" value="ECO:0007669"/>
    <property type="project" value="InterPro"/>
</dbReference>
<dbReference type="Pfam" id="PF04364">
    <property type="entry name" value="DNA_pol3_chi"/>
    <property type="match status" value="1"/>
</dbReference>
<reference evidence="1 2" key="1">
    <citation type="submission" date="2018-06" db="EMBL/GenBank/DDBJ databases">
        <title>Genomic Encyclopedia of Type Strains, Phase IV (KMG-IV): sequencing the most valuable type-strain genomes for metagenomic binning, comparative biology and taxonomic classification.</title>
        <authorList>
            <person name="Goeker M."/>
        </authorList>
    </citation>
    <scope>NUCLEOTIDE SEQUENCE [LARGE SCALE GENOMIC DNA]</scope>
    <source>
        <strain evidence="1 2">DSM 25520</strain>
    </source>
</reference>
<sequence length="147" mass="16391">MARIDFAFGAADRLRAACEVVRKHYQAGHPVVVYSRDMPLLERFDQMLWGVAATAFVPHVFADDPLAAQTPVLLTSAPPTARPDAWLLNLDADCPAGCEQFERVLEIVSQDEEETMAARERWKQYKAQGHELHAHDISGRAARPAKP</sequence>
<dbReference type="PANTHER" id="PTHR38767:SF1">
    <property type="entry name" value="DNA POLYMERASE III SUBUNIT CHI"/>
    <property type="match status" value="1"/>
</dbReference>
<gene>
    <name evidence="1" type="ORF">DFR37_101575</name>
</gene>
<dbReference type="GO" id="GO:0032298">
    <property type="term" value="P:positive regulation of DNA-templated DNA replication initiation"/>
    <property type="evidence" value="ECO:0007669"/>
    <property type="project" value="TreeGrafter"/>
</dbReference>
<dbReference type="GO" id="GO:0003677">
    <property type="term" value="F:DNA binding"/>
    <property type="evidence" value="ECO:0007669"/>
    <property type="project" value="InterPro"/>
</dbReference>
<evidence type="ECO:0000313" key="1">
    <source>
        <dbReference type="EMBL" id="RBP43443.1"/>
    </source>
</evidence>